<evidence type="ECO:0000256" key="1">
    <source>
        <dbReference type="SAM" id="MobiDB-lite"/>
    </source>
</evidence>
<feature type="domain" description="Serine aminopeptidase S33" evidence="2">
    <location>
        <begin position="164"/>
        <end position="339"/>
    </location>
</feature>
<gene>
    <name evidence="3" type="ORF">HYH02_005387</name>
</gene>
<dbReference type="EMBL" id="JAEHOD010000013">
    <property type="protein sequence ID" value="KAG2449864.1"/>
    <property type="molecule type" value="Genomic_DNA"/>
</dbReference>
<feature type="region of interest" description="Disordered" evidence="1">
    <location>
        <begin position="1"/>
        <end position="27"/>
    </location>
</feature>
<name>A0A835WLC8_9CHLO</name>
<dbReference type="OrthoDB" id="2498029at2759"/>
<accession>A0A835WLC8</accession>
<feature type="region of interest" description="Disordered" evidence="1">
    <location>
        <begin position="140"/>
        <end position="161"/>
    </location>
</feature>
<sequence>MAEAKAANGSGGNVQAGPASGKDVSAEPGSFRCSRRYDLYTTTFKPAVRRSPACLVFHHGLSDHHARHADVLCHLAASLGMPVYTYDAHGHGRSGPLDGPDGGYSDRALIRSFDHMVGDLLDFTRQVVVPAEQEAAAAAAAAASTSGRGGQDGLSDGGGHPAAQRKPQIFLMGYSMGGLTACLAVAATSRPGGGGSDLYSGLMLTSCLSDALYGDPWFVRAVKMAFATTLSYLAPALPFFGRNPVEAGIRDPAAVEEMAKDTLWYRGKFKTATVASLLWGCHRLAGQCNRLTLPVYAQHGTKDVACSLGSFRQLLSRLRSTDVTAVVEEGAFHDLHHDPKTPELLVHMTNWLKARVKG</sequence>
<evidence type="ECO:0000259" key="2">
    <source>
        <dbReference type="Pfam" id="PF12146"/>
    </source>
</evidence>
<dbReference type="AlphaFoldDB" id="A0A835WLC8"/>
<dbReference type="Pfam" id="PF12146">
    <property type="entry name" value="Hydrolase_4"/>
    <property type="match status" value="2"/>
</dbReference>
<evidence type="ECO:0000313" key="4">
    <source>
        <dbReference type="Proteomes" id="UP000613740"/>
    </source>
</evidence>
<feature type="domain" description="Serine aminopeptidase S33" evidence="2">
    <location>
        <begin position="53"/>
        <end position="132"/>
    </location>
</feature>
<keyword evidence="4" id="KW-1185">Reference proteome</keyword>
<proteinExistence type="predicted"/>
<dbReference type="PANTHER" id="PTHR11614">
    <property type="entry name" value="PHOSPHOLIPASE-RELATED"/>
    <property type="match status" value="1"/>
</dbReference>
<feature type="compositionally biased region" description="Gly residues" evidence="1">
    <location>
        <begin position="147"/>
        <end position="160"/>
    </location>
</feature>
<reference evidence="3" key="1">
    <citation type="journal article" date="2020" name="bioRxiv">
        <title>Comparative genomics of Chlamydomonas.</title>
        <authorList>
            <person name="Craig R.J."/>
            <person name="Hasan A.R."/>
            <person name="Ness R.W."/>
            <person name="Keightley P.D."/>
        </authorList>
    </citation>
    <scope>NUCLEOTIDE SEQUENCE</scope>
    <source>
        <strain evidence="3">CCAP 11/173</strain>
    </source>
</reference>
<dbReference type="SUPFAM" id="SSF53474">
    <property type="entry name" value="alpha/beta-Hydrolases"/>
    <property type="match status" value="1"/>
</dbReference>
<comment type="caution">
    <text evidence="3">The sequence shown here is derived from an EMBL/GenBank/DDBJ whole genome shotgun (WGS) entry which is preliminary data.</text>
</comment>
<dbReference type="InterPro" id="IPR051044">
    <property type="entry name" value="MAG_DAG_Lipase"/>
</dbReference>
<dbReference type="Gene3D" id="3.40.50.1820">
    <property type="entry name" value="alpha/beta hydrolase"/>
    <property type="match status" value="1"/>
</dbReference>
<dbReference type="InterPro" id="IPR022742">
    <property type="entry name" value="Hydrolase_4"/>
</dbReference>
<protein>
    <recommendedName>
        <fullName evidence="2">Serine aminopeptidase S33 domain-containing protein</fullName>
    </recommendedName>
</protein>
<evidence type="ECO:0000313" key="3">
    <source>
        <dbReference type="EMBL" id="KAG2449864.1"/>
    </source>
</evidence>
<dbReference type="InterPro" id="IPR029058">
    <property type="entry name" value="AB_hydrolase_fold"/>
</dbReference>
<organism evidence="3 4">
    <name type="scientific">Chlamydomonas schloesseri</name>
    <dbReference type="NCBI Taxonomy" id="2026947"/>
    <lineage>
        <taxon>Eukaryota</taxon>
        <taxon>Viridiplantae</taxon>
        <taxon>Chlorophyta</taxon>
        <taxon>core chlorophytes</taxon>
        <taxon>Chlorophyceae</taxon>
        <taxon>CS clade</taxon>
        <taxon>Chlamydomonadales</taxon>
        <taxon>Chlamydomonadaceae</taxon>
        <taxon>Chlamydomonas</taxon>
    </lineage>
</organism>
<dbReference type="Proteomes" id="UP000613740">
    <property type="component" value="Unassembled WGS sequence"/>
</dbReference>